<evidence type="ECO:0000256" key="2">
    <source>
        <dbReference type="ARBA" id="ARBA00007769"/>
    </source>
</evidence>
<dbReference type="GO" id="GO:0006097">
    <property type="term" value="P:glyoxylate cycle"/>
    <property type="evidence" value="ECO:0007669"/>
    <property type="project" value="UniProtKB-KW"/>
</dbReference>
<dbReference type="SMART" id="SM01329">
    <property type="entry name" value="Iso_dh"/>
    <property type="match status" value="1"/>
</dbReference>
<dbReference type="GO" id="GO:0004450">
    <property type="term" value="F:isocitrate dehydrogenase (NADP+) activity"/>
    <property type="evidence" value="ECO:0007669"/>
    <property type="project" value="UniProtKB-UniRule"/>
</dbReference>
<organism evidence="19 20">
    <name type="scientific">Acidovorax temperans</name>
    <dbReference type="NCBI Taxonomy" id="80878"/>
    <lineage>
        <taxon>Bacteria</taxon>
        <taxon>Pseudomonadati</taxon>
        <taxon>Pseudomonadota</taxon>
        <taxon>Betaproteobacteria</taxon>
        <taxon>Burkholderiales</taxon>
        <taxon>Comamonadaceae</taxon>
        <taxon>Acidovorax</taxon>
    </lineage>
</organism>
<name>A0A0D7KEP7_9BURK</name>
<feature type="binding site" evidence="12">
    <location>
        <position position="116"/>
    </location>
    <ligand>
        <name>D-threo-isocitrate</name>
        <dbReference type="ChEBI" id="CHEBI:15562"/>
    </ligand>
</feature>
<dbReference type="NCBIfam" id="NF005425">
    <property type="entry name" value="PRK07006.1"/>
    <property type="match status" value="1"/>
</dbReference>
<dbReference type="PANTHER" id="PTHR43504">
    <property type="entry name" value="ISOCITRATE DEHYDROGENASE [NADP]"/>
    <property type="match status" value="1"/>
</dbReference>
<evidence type="ECO:0000256" key="8">
    <source>
        <dbReference type="ARBA" id="ARBA00022857"/>
    </source>
</evidence>
<evidence type="ECO:0000256" key="9">
    <source>
        <dbReference type="ARBA" id="ARBA00023002"/>
    </source>
</evidence>
<dbReference type="GO" id="GO:0000287">
    <property type="term" value="F:magnesium ion binding"/>
    <property type="evidence" value="ECO:0007669"/>
    <property type="project" value="InterPro"/>
</dbReference>
<feature type="modified residue" description="N6-succinyllysine" evidence="16">
    <location>
        <position position="103"/>
    </location>
</feature>
<proteinExistence type="inferred from homology"/>
<gene>
    <name evidence="19" type="ORF">RP29_00565</name>
</gene>
<comment type="cofactor">
    <cofactor evidence="14">
        <name>Mg(2+)</name>
        <dbReference type="ChEBI" id="CHEBI:18420"/>
    </cofactor>
    <cofactor evidence="14">
        <name>Mn(2+)</name>
        <dbReference type="ChEBI" id="CHEBI:29035"/>
    </cofactor>
    <text evidence="14">Binds 1 Mg(2+) or Mn(2+) ion per subunit.</text>
</comment>
<dbReference type="RefSeq" id="WP_044394769.1">
    <property type="nucleotide sequence ID" value="NZ_JXYQ01000002.1"/>
</dbReference>
<feature type="binding site" evidence="13">
    <location>
        <position position="398"/>
    </location>
    <ligand>
        <name>NADP(+)</name>
        <dbReference type="ChEBI" id="CHEBI:58349"/>
    </ligand>
</feature>
<feature type="binding site" evidence="13">
    <location>
        <begin position="342"/>
        <end position="348"/>
    </location>
    <ligand>
        <name>NADP(+)</name>
        <dbReference type="ChEBI" id="CHEBI:58349"/>
    </ligand>
</feature>
<dbReference type="PATRIC" id="fig|80878.5.peg.896"/>
<keyword evidence="7 14" id="KW-0460">Magnesium</keyword>
<dbReference type="Gene3D" id="3.40.718.10">
    <property type="entry name" value="Isopropylmalate Dehydrogenase"/>
    <property type="match status" value="1"/>
</dbReference>
<dbReference type="Proteomes" id="UP000032566">
    <property type="component" value="Unassembled WGS sequence"/>
</dbReference>
<feature type="binding site" evidence="12">
    <location>
        <position position="122"/>
    </location>
    <ligand>
        <name>D-threo-isocitrate</name>
        <dbReference type="ChEBI" id="CHEBI:15562"/>
    </ligand>
</feature>
<dbReference type="AlphaFoldDB" id="A0A0D7KEP7"/>
<keyword evidence="5 17" id="KW-0816">Tricarboxylic acid cycle</keyword>
<evidence type="ECO:0000256" key="5">
    <source>
        <dbReference type="ARBA" id="ARBA00022532"/>
    </source>
</evidence>
<dbReference type="PANTHER" id="PTHR43504:SF1">
    <property type="entry name" value="ISOCITRATE DEHYDROGENASE [NADP]"/>
    <property type="match status" value="1"/>
</dbReference>
<evidence type="ECO:0000256" key="7">
    <source>
        <dbReference type="ARBA" id="ARBA00022842"/>
    </source>
</evidence>
<feature type="site" description="Critical for catalysis" evidence="15">
    <location>
        <position position="163"/>
    </location>
</feature>
<comment type="cofactor">
    <cofactor evidence="1">
        <name>Mn(2+)</name>
        <dbReference type="ChEBI" id="CHEBI:29035"/>
    </cofactor>
</comment>
<keyword evidence="4 17" id="KW-0329">Glyoxylate bypass</keyword>
<dbReference type="SUPFAM" id="SSF53659">
    <property type="entry name" value="Isocitrate/Isopropylmalate dehydrogenase-like"/>
    <property type="match status" value="1"/>
</dbReference>
<feature type="binding site" evidence="13">
    <location>
        <position position="355"/>
    </location>
    <ligand>
        <name>NADP(+)</name>
        <dbReference type="ChEBI" id="CHEBI:58349"/>
    </ligand>
</feature>
<accession>A0A0D7KEP7</accession>
<evidence type="ECO:0000313" key="20">
    <source>
        <dbReference type="Proteomes" id="UP000032566"/>
    </source>
</evidence>
<dbReference type="PROSITE" id="PS00470">
    <property type="entry name" value="IDH_IMDH"/>
    <property type="match status" value="1"/>
</dbReference>
<keyword evidence="9 19" id="KW-0560">Oxidoreductase</keyword>
<dbReference type="OrthoDB" id="9806254at2"/>
<feature type="site" description="Critical for catalysis" evidence="15">
    <location>
        <position position="233"/>
    </location>
</feature>
<feature type="binding site" evidence="13">
    <location>
        <position position="394"/>
    </location>
    <ligand>
        <name>NADP(+)</name>
        <dbReference type="ChEBI" id="CHEBI:58349"/>
    </ligand>
</feature>
<dbReference type="GO" id="GO:0051287">
    <property type="term" value="F:NAD binding"/>
    <property type="evidence" value="ECO:0007669"/>
    <property type="project" value="InterPro"/>
</dbReference>
<evidence type="ECO:0000256" key="14">
    <source>
        <dbReference type="PIRSR" id="PIRSR604439-3"/>
    </source>
</evidence>
<evidence type="ECO:0000256" key="10">
    <source>
        <dbReference type="ARBA" id="ARBA00023211"/>
    </source>
</evidence>
<feature type="modified residue" description="N6-acetyllysine" evidence="16">
    <location>
        <position position="145"/>
    </location>
</feature>
<comment type="caution">
    <text evidence="19">The sequence shown here is derived from an EMBL/GenBank/DDBJ whole genome shotgun (WGS) entry which is preliminary data.</text>
</comment>
<dbReference type="GO" id="GO:0006099">
    <property type="term" value="P:tricarboxylic acid cycle"/>
    <property type="evidence" value="ECO:0007669"/>
    <property type="project" value="UniProtKB-UniRule"/>
</dbReference>
<evidence type="ECO:0000256" key="16">
    <source>
        <dbReference type="PIRSR" id="PIRSR604439-5"/>
    </source>
</evidence>
<dbReference type="InterPro" id="IPR024084">
    <property type="entry name" value="IsoPropMal-DH-like_dom"/>
</dbReference>
<comment type="similarity">
    <text evidence="2">Belongs to the isocitrate and isopropylmalate dehydrogenases family.</text>
</comment>
<comment type="subunit">
    <text evidence="3">Homodimer.</text>
</comment>
<keyword evidence="8 13" id="KW-0521">NADP</keyword>
<dbReference type="STRING" id="80878.RP29_00565"/>
<keyword evidence="6 17" id="KW-0479">Metal-binding</keyword>
<keyword evidence="20" id="KW-1185">Reference proteome</keyword>
<evidence type="ECO:0000256" key="12">
    <source>
        <dbReference type="PIRSR" id="PIRSR604439-1"/>
    </source>
</evidence>
<dbReference type="InterPro" id="IPR019818">
    <property type="entry name" value="IsoCit/isopropylmalate_DH_CS"/>
</dbReference>
<dbReference type="Pfam" id="PF00180">
    <property type="entry name" value="Iso_dh"/>
    <property type="match status" value="1"/>
</dbReference>
<evidence type="ECO:0000259" key="18">
    <source>
        <dbReference type="SMART" id="SM01329"/>
    </source>
</evidence>
<feature type="domain" description="Isopropylmalate dehydrogenase-like" evidence="18">
    <location>
        <begin position="31"/>
        <end position="415"/>
    </location>
</feature>
<dbReference type="EMBL" id="JXYQ01000002">
    <property type="protein sequence ID" value="KJA12392.1"/>
    <property type="molecule type" value="Genomic_DNA"/>
</dbReference>
<dbReference type="NCBIfam" id="TIGR00183">
    <property type="entry name" value="prok_nadp_idh"/>
    <property type="match status" value="1"/>
</dbReference>
<keyword evidence="10 14" id="KW-0464">Manganese</keyword>
<sequence>MTTFQHIQVPAEGQKITVNADMSLNVPDQPIIPFIEGDGVGRDITPVMIKVVNAAVAKAYGGQRKIQWMEVFAGEKATRIYGPDVWLPDETLQAVRDYVVSIKGPLTTPVGGGIRSLNVALRQELDLYVCLRPVQYFKGVPSPLKEPEKTNMVIFRENSEDIYAGIEFPAESEKAKKLIAFLQNELGATKIRFPNTSGIGIKPVSREGTERLIRKAIQYAIDHNKPSVTIVHKGNIMKYTEGSFRDWAYALAQKEFGAELIDGGPWCKFANPNTGKEIIIKDSIADAFLQQILLRPAEYSVVATLNLNGDYISDALAAQVGGIGIAPGANMSDSVACFEATHGTAPKYAGKDYVNPGSEILSAEMMLRHMGWKEAADLILTSLEKAIGSKKVTYDFARLMDGATQVSCSGFGQVMIDQM</sequence>
<evidence type="ECO:0000313" key="19">
    <source>
        <dbReference type="EMBL" id="KJA12392.1"/>
    </source>
</evidence>
<feature type="binding site" evidence="12">
    <location>
        <position position="156"/>
    </location>
    <ligand>
        <name>D-threo-isocitrate</name>
        <dbReference type="ChEBI" id="CHEBI:15562"/>
    </ligand>
</feature>
<comment type="catalytic activity">
    <reaction evidence="11">
        <text>D-threo-isocitrate + NADP(+) = 2-oxoglutarate + CO2 + NADPH</text>
        <dbReference type="Rhea" id="RHEA:19629"/>
        <dbReference type="ChEBI" id="CHEBI:15562"/>
        <dbReference type="ChEBI" id="CHEBI:16526"/>
        <dbReference type="ChEBI" id="CHEBI:16810"/>
        <dbReference type="ChEBI" id="CHEBI:57783"/>
        <dbReference type="ChEBI" id="CHEBI:58349"/>
        <dbReference type="EC" id="1.1.1.42"/>
    </reaction>
</comment>
<dbReference type="EC" id="1.1.1.42" evidence="17"/>
<evidence type="ECO:0000256" key="3">
    <source>
        <dbReference type="ARBA" id="ARBA00011738"/>
    </source>
</evidence>
<feature type="modified residue" description="Phosphoserine" evidence="16">
    <location>
        <position position="116"/>
    </location>
</feature>
<evidence type="ECO:0000256" key="4">
    <source>
        <dbReference type="ARBA" id="ARBA00022435"/>
    </source>
</evidence>
<evidence type="ECO:0000256" key="11">
    <source>
        <dbReference type="ARBA" id="ARBA00023554"/>
    </source>
</evidence>
<evidence type="ECO:0000256" key="17">
    <source>
        <dbReference type="RuleBase" id="RU004446"/>
    </source>
</evidence>
<dbReference type="InterPro" id="IPR004439">
    <property type="entry name" value="Isocitrate_DH_NADP_dimer_prok"/>
</dbReference>
<evidence type="ECO:0000256" key="6">
    <source>
        <dbReference type="ARBA" id="ARBA00022723"/>
    </source>
</evidence>
<evidence type="ECO:0000256" key="13">
    <source>
        <dbReference type="PIRSR" id="PIRSR604439-2"/>
    </source>
</evidence>
<feature type="binding site" evidence="14">
    <location>
        <position position="310"/>
    </location>
    <ligand>
        <name>Mg(2+)</name>
        <dbReference type="ChEBI" id="CHEBI:18420"/>
    </ligand>
</feature>
<evidence type="ECO:0000256" key="1">
    <source>
        <dbReference type="ARBA" id="ARBA00001936"/>
    </source>
</evidence>
<reference evidence="19 20" key="1">
    <citation type="submission" date="2014-12" db="EMBL/GenBank/DDBJ databases">
        <title>Isolation of bacteria from lake water.</title>
        <authorList>
            <person name="Sheng K.-Y."/>
            <person name="Chin P.-S."/>
            <person name="Chan K.-G."/>
            <person name="Tan G.S."/>
        </authorList>
    </citation>
    <scope>NUCLEOTIDE SEQUENCE [LARGE SCALE GENOMIC DNA]</scope>
    <source>
        <strain evidence="19 20">KY4</strain>
    </source>
</reference>
<protein>
    <recommendedName>
        <fullName evidence="17">Isocitrate dehydrogenase [NADP]</fullName>
        <ecNumber evidence="17">1.1.1.42</ecNumber>
    </recommendedName>
</protein>
<evidence type="ECO:0000256" key="15">
    <source>
        <dbReference type="PIRSR" id="PIRSR604439-4"/>
    </source>
</evidence>
<feature type="binding site" evidence="12">
    <location>
        <position position="132"/>
    </location>
    <ligand>
        <name>D-threo-isocitrate</name>
        <dbReference type="ChEBI" id="CHEBI:15562"/>
    </ligand>
</feature>
<feature type="binding site" evidence="13">
    <location>
        <position position="107"/>
    </location>
    <ligand>
        <name>NADP(+)</name>
        <dbReference type="ChEBI" id="CHEBI:58349"/>
    </ligand>
</feature>
<feature type="binding site" evidence="12">
    <location>
        <position position="118"/>
    </location>
    <ligand>
        <name>D-threo-isocitrate</name>
        <dbReference type="ChEBI" id="CHEBI:15562"/>
    </ligand>
</feature>